<dbReference type="EMBL" id="AGCM01000146">
    <property type="protein sequence ID" value="EHM52165.1"/>
    <property type="molecule type" value="Genomic_DNA"/>
</dbReference>
<dbReference type="AlphaFoldDB" id="G9ZIC9"/>
<dbReference type="Proteomes" id="UP000004750">
    <property type="component" value="Unassembled WGS sequence"/>
</dbReference>
<organism evidence="1 2">
    <name type="scientific">Cardiobacterium valvarum F0432</name>
    <dbReference type="NCBI Taxonomy" id="797473"/>
    <lineage>
        <taxon>Bacteria</taxon>
        <taxon>Pseudomonadati</taxon>
        <taxon>Pseudomonadota</taxon>
        <taxon>Gammaproteobacteria</taxon>
        <taxon>Cardiobacteriales</taxon>
        <taxon>Cardiobacteriaceae</taxon>
        <taxon>Cardiobacterium</taxon>
    </lineage>
</organism>
<dbReference type="STRING" id="797473.HMPREF9080_02539"/>
<protein>
    <submittedName>
        <fullName evidence="1">Uncharacterized protein</fullName>
    </submittedName>
</protein>
<proteinExistence type="predicted"/>
<sequence length="264" mass="25810">MAGTGQRDAVLLAVFVAQRPVAAFEGFGGGARGAQGGGDFAGDLFAADGQGSGVHGLVVQPQHDVSGAGAEVNGADAEFAFVRAAGGVGRGEAGIDDLFDFDAGFAHTLAEVVHGGAAGADDVDAGVEFVGGHAFGVGDAFVTIDDELLFEDVQQGLPAFVGEVARAHDGVDDVVVADAAVSDMGLAIAVDAEDVLAADADDGAVDFDAGFLFGDGDCLTDGGGGGGDVGDDACLDGTTSGNPAPQHFKIAVVAADFGDGHPCA</sequence>
<evidence type="ECO:0000313" key="1">
    <source>
        <dbReference type="EMBL" id="EHM52165.1"/>
    </source>
</evidence>
<dbReference type="HOGENOM" id="CLU_1052482_0_0_6"/>
<reference evidence="1 2" key="1">
    <citation type="submission" date="2011-08" db="EMBL/GenBank/DDBJ databases">
        <authorList>
            <person name="Weinstock G."/>
            <person name="Sodergren E."/>
            <person name="Clifton S."/>
            <person name="Fulton L."/>
            <person name="Fulton B."/>
            <person name="Courtney L."/>
            <person name="Fronick C."/>
            <person name="Harrison M."/>
            <person name="Strong C."/>
            <person name="Farmer C."/>
            <person name="Delahaunty K."/>
            <person name="Markovic C."/>
            <person name="Hall O."/>
            <person name="Minx P."/>
            <person name="Tomlinson C."/>
            <person name="Mitreva M."/>
            <person name="Hou S."/>
            <person name="Chen J."/>
            <person name="Wollam A."/>
            <person name="Pepin K.H."/>
            <person name="Johnson M."/>
            <person name="Bhonagiri V."/>
            <person name="Zhang X."/>
            <person name="Suruliraj S."/>
            <person name="Warren W."/>
            <person name="Chinwalla A."/>
            <person name="Mardis E.R."/>
            <person name="Wilson R.K."/>
        </authorList>
    </citation>
    <scope>NUCLEOTIDE SEQUENCE [LARGE SCALE GENOMIC DNA]</scope>
    <source>
        <strain evidence="1 2">F0432</strain>
    </source>
</reference>
<gene>
    <name evidence="1" type="ORF">HMPREF9080_02539</name>
</gene>
<accession>G9ZIC9</accession>
<name>G9ZIC9_9GAMM</name>
<evidence type="ECO:0000313" key="2">
    <source>
        <dbReference type="Proteomes" id="UP000004750"/>
    </source>
</evidence>
<comment type="caution">
    <text evidence="1">The sequence shown here is derived from an EMBL/GenBank/DDBJ whole genome shotgun (WGS) entry which is preliminary data.</text>
</comment>